<organism evidence="1 2">
    <name type="scientific">Streptococcus agalactiae</name>
    <dbReference type="NCBI Taxonomy" id="1311"/>
    <lineage>
        <taxon>Bacteria</taxon>
        <taxon>Bacillati</taxon>
        <taxon>Bacillota</taxon>
        <taxon>Bacilli</taxon>
        <taxon>Lactobacillales</taxon>
        <taxon>Streptococcaceae</taxon>
        <taxon>Streptococcus</taxon>
    </lineage>
</organism>
<dbReference type="AlphaFoldDB" id="A0AAW6XZV4"/>
<dbReference type="EMBL" id="JASOIH010000022">
    <property type="protein sequence ID" value="MDK6900342.1"/>
    <property type="molecule type" value="Genomic_DNA"/>
</dbReference>
<gene>
    <name evidence="1" type="ORF">QP229_10330</name>
</gene>
<proteinExistence type="predicted"/>
<feature type="non-terminal residue" evidence="1">
    <location>
        <position position="1"/>
    </location>
</feature>
<protein>
    <recommendedName>
        <fullName evidence="3">Phage tail protein</fullName>
    </recommendedName>
</protein>
<name>A0AAW6XZV4_STRAG</name>
<sequence>YTIAPWEVDDIGRVLDEMISQAGVDWVERSYKGKNGTVEHRIDFGRPIGAKKLNVRLEIGVNVAEMPDISYHSADYASEIVGWGPGEGDAKLRTAPIRTGAKGLRRVRKVSLLRNNSVDSLTNATRQIAQQVSQQMRVRRFLVNQSDWCPIGSLNVGDWVPIVGVTDWQKVAQWVRIMQIEEDGDTGSAVITTE</sequence>
<evidence type="ECO:0000313" key="1">
    <source>
        <dbReference type="EMBL" id="MDK6900342.1"/>
    </source>
</evidence>
<accession>A0AAW6XZV4</accession>
<comment type="caution">
    <text evidence="1">The sequence shown here is derived from an EMBL/GenBank/DDBJ whole genome shotgun (WGS) entry which is preliminary data.</text>
</comment>
<reference evidence="1" key="1">
    <citation type="submission" date="2023-05" db="EMBL/GenBank/DDBJ databases">
        <title>Cataloging the Phylogenetic Diversity of Human Bladder Bacteria.</title>
        <authorList>
            <person name="Du J."/>
        </authorList>
    </citation>
    <scope>NUCLEOTIDE SEQUENCE</scope>
    <source>
        <strain evidence="1">UMB8703</strain>
    </source>
</reference>
<evidence type="ECO:0008006" key="3">
    <source>
        <dbReference type="Google" id="ProtNLM"/>
    </source>
</evidence>
<evidence type="ECO:0000313" key="2">
    <source>
        <dbReference type="Proteomes" id="UP001230629"/>
    </source>
</evidence>
<dbReference type="Proteomes" id="UP001230629">
    <property type="component" value="Unassembled WGS sequence"/>
</dbReference>